<gene>
    <name evidence="9" type="ORF">A4U43_C10F19450</name>
</gene>
<dbReference type="GO" id="GO:0003677">
    <property type="term" value="F:DNA binding"/>
    <property type="evidence" value="ECO:0007669"/>
    <property type="project" value="UniProtKB-KW"/>
</dbReference>
<name>A0A5P1E8V6_ASPOF</name>
<evidence type="ECO:0000259" key="7">
    <source>
        <dbReference type="PROSITE" id="PS50090"/>
    </source>
</evidence>
<feature type="compositionally biased region" description="Basic residues" evidence="6">
    <location>
        <begin position="125"/>
        <end position="134"/>
    </location>
</feature>
<dbReference type="FunFam" id="1.10.10.60:FF:000121">
    <property type="entry name" value="Myb transcription factor"/>
    <property type="match status" value="1"/>
</dbReference>
<dbReference type="InterPro" id="IPR009057">
    <property type="entry name" value="Homeodomain-like_sf"/>
</dbReference>
<accession>A0A5P1E8V6</accession>
<dbReference type="PANTHER" id="PTHR10641:SF1346">
    <property type="entry name" value="TRANSCRIPTION FACTOR MYB14"/>
    <property type="match status" value="1"/>
</dbReference>
<keyword evidence="4" id="KW-0804">Transcription</keyword>
<evidence type="ECO:0000256" key="5">
    <source>
        <dbReference type="ARBA" id="ARBA00023242"/>
    </source>
</evidence>
<feature type="compositionally biased region" description="Low complexity" evidence="6">
    <location>
        <begin position="150"/>
        <end position="167"/>
    </location>
</feature>
<dbReference type="Gene3D" id="1.10.10.60">
    <property type="entry name" value="Homeodomain-like"/>
    <property type="match status" value="2"/>
</dbReference>
<dbReference type="PROSITE" id="PS51294">
    <property type="entry name" value="HTH_MYB"/>
    <property type="match status" value="2"/>
</dbReference>
<dbReference type="Proteomes" id="UP000243459">
    <property type="component" value="Chromosome 10"/>
</dbReference>
<dbReference type="PROSITE" id="PS50090">
    <property type="entry name" value="MYB_LIKE"/>
    <property type="match status" value="2"/>
</dbReference>
<organism evidence="9 10">
    <name type="scientific">Asparagus officinalis</name>
    <name type="common">Garden asparagus</name>
    <dbReference type="NCBI Taxonomy" id="4686"/>
    <lineage>
        <taxon>Eukaryota</taxon>
        <taxon>Viridiplantae</taxon>
        <taxon>Streptophyta</taxon>
        <taxon>Embryophyta</taxon>
        <taxon>Tracheophyta</taxon>
        <taxon>Spermatophyta</taxon>
        <taxon>Magnoliopsida</taxon>
        <taxon>Liliopsida</taxon>
        <taxon>Asparagales</taxon>
        <taxon>Asparagaceae</taxon>
        <taxon>Asparagoideae</taxon>
        <taxon>Asparagus</taxon>
    </lineage>
</organism>
<dbReference type="SUPFAM" id="SSF46689">
    <property type="entry name" value="Homeodomain-like"/>
    <property type="match status" value="1"/>
</dbReference>
<protein>
    <submittedName>
        <fullName evidence="9">Uncharacterized protein</fullName>
    </submittedName>
</protein>
<dbReference type="Gramene" id="ONK57376">
    <property type="protein sequence ID" value="ONK57376"/>
    <property type="gene ID" value="A4U43_C10F19450"/>
</dbReference>
<dbReference type="InterPro" id="IPR015495">
    <property type="entry name" value="Myb_TF_plants"/>
</dbReference>
<evidence type="ECO:0000313" key="9">
    <source>
        <dbReference type="EMBL" id="ONK57376.1"/>
    </source>
</evidence>
<keyword evidence="2" id="KW-0805">Transcription regulation</keyword>
<dbReference type="OMA" id="ELAFPIC"/>
<dbReference type="PANTHER" id="PTHR10641">
    <property type="entry name" value="MYB FAMILY TRANSCRIPTION FACTOR"/>
    <property type="match status" value="1"/>
</dbReference>
<dbReference type="InterPro" id="IPR001005">
    <property type="entry name" value="SANT/Myb"/>
</dbReference>
<evidence type="ECO:0000256" key="6">
    <source>
        <dbReference type="SAM" id="MobiDB-lite"/>
    </source>
</evidence>
<feature type="domain" description="HTH myb-type" evidence="8">
    <location>
        <begin position="9"/>
        <end position="61"/>
    </location>
</feature>
<feature type="domain" description="Myb-like" evidence="7">
    <location>
        <begin position="62"/>
        <end position="112"/>
    </location>
</feature>
<dbReference type="CDD" id="cd00167">
    <property type="entry name" value="SANT"/>
    <property type="match status" value="2"/>
</dbReference>
<proteinExistence type="predicted"/>
<dbReference type="GO" id="GO:0005634">
    <property type="term" value="C:nucleus"/>
    <property type="evidence" value="ECO:0007669"/>
    <property type="project" value="UniProtKB-SubCell"/>
</dbReference>
<keyword evidence="3" id="KW-0238">DNA-binding</keyword>
<keyword evidence="5" id="KW-0539">Nucleus</keyword>
<dbReference type="Pfam" id="PF00249">
    <property type="entry name" value="Myb_DNA-binding"/>
    <property type="match status" value="2"/>
</dbReference>
<dbReference type="SMART" id="SM00717">
    <property type="entry name" value="SANT"/>
    <property type="match status" value="2"/>
</dbReference>
<dbReference type="OrthoDB" id="2143914at2759"/>
<evidence type="ECO:0000259" key="8">
    <source>
        <dbReference type="PROSITE" id="PS51294"/>
    </source>
</evidence>
<evidence type="ECO:0000313" key="10">
    <source>
        <dbReference type="Proteomes" id="UP000243459"/>
    </source>
</evidence>
<reference evidence="10" key="1">
    <citation type="journal article" date="2017" name="Nat. Commun.">
        <title>The asparagus genome sheds light on the origin and evolution of a young Y chromosome.</title>
        <authorList>
            <person name="Harkess A."/>
            <person name="Zhou J."/>
            <person name="Xu C."/>
            <person name="Bowers J.E."/>
            <person name="Van der Hulst R."/>
            <person name="Ayyampalayam S."/>
            <person name="Mercati F."/>
            <person name="Riccardi P."/>
            <person name="McKain M.R."/>
            <person name="Kakrana A."/>
            <person name="Tang H."/>
            <person name="Ray J."/>
            <person name="Groenendijk J."/>
            <person name="Arikit S."/>
            <person name="Mathioni S.M."/>
            <person name="Nakano M."/>
            <person name="Shan H."/>
            <person name="Telgmann-Rauber A."/>
            <person name="Kanno A."/>
            <person name="Yue Z."/>
            <person name="Chen H."/>
            <person name="Li W."/>
            <person name="Chen Y."/>
            <person name="Xu X."/>
            <person name="Zhang Y."/>
            <person name="Luo S."/>
            <person name="Chen H."/>
            <person name="Gao J."/>
            <person name="Mao Z."/>
            <person name="Pires J.C."/>
            <person name="Luo M."/>
            <person name="Kudrna D."/>
            <person name="Wing R.A."/>
            <person name="Meyers B.C."/>
            <person name="Yi K."/>
            <person name="Kong H."/>
            <person name="Lavrijsen P."/>
            <person name="Sunseri F."/>
            <person name="Falavigna A."/>
            <person name="Ye Y."/>
            <person name="Leebens-Mack J.H."/>
            <person name="Chen G."/>
        </authorList>
    </citation>
    <scope>NUCLEOTIDE SEQUENCE [LARGE SCALE GENOMIC DNA]</scope>
    <source>
        <strain evidence="10">cv. DH0086</strain>
    </source>
</reference>
<comment type="subcellular location">
    <subcellularLocation>
        <location evidence="1">Nucleus</location>
    </subcellularLocation>
</comment>
<evidence type="ECO:0000256" key="4">
    <source>
        <dbReference type="ARBA" id="ARBA00023163"/>
    </source>
</evidence>
<sequence>MVRAPCCEKVGLKKGPWTTEEDHILTSYIQTHGYGNWRALPKRAGLLRCGKSCRLRWTNYLRPDIKRGNFTKEEEDLIINLHEKLGNKWSAIASNLPSRTDNEIKNVWHTHLKKRANHYIEEPKRKPRRPKSKTSIRVEPKPVTIATSDPSTATQTSSIPSSTPTSPGWSHCDISSSFTNETRNMGASYAFTNNESMDSSSAQDLVEFDESLLNEALSMENWDDVPMDAKATAQEQSVLNHFGGELLCSDSFCEDENIDFWLRTFMESVELHDLPEL</sequence>
<keyword evidence="10" id="KW-1185">Reference proteome</keyword>
<evidence type="ECO:0000256" key="2">
    <source>
        <dbReference type="ARBA" id="ARBA00023015"/>
    </source>
</evidence>
<feature type="region of interest" description="Disordered" evidence="6">
    <location>
        <begin position="118"/>
        <end position="170"/>
    </location>
</feature>
<evidence type="ECO:0000256" key="3">
    <source>
        <dbReference type="ARBA" id="ARBA00023125"/>
    </source>
</evidence>
<feature type="domain" description="Myb-like" evidence="7">
    <location>
        <begin position="9"/>
        <end position="61"/>
    </location>
</feature>
<dbReference type="EMBL" id="CM007390">
    <property type="protein sequence ID" value="ONK57376.1"/>
    <property type="molecule type" value="Genomic_DNA"/>
</dbReference>
<dbReference type="AlphaFoldDB" id="A0A5P1E8V6"/>
<feature type="domain" description="HTH myb-type" evidence="8">
    <location>
        <begin position="62"/>
        <end position="116"/>
    </location>
</feature>
<dbReference type="InterPro" id="IPR017930">
    <property type="entry name" value="Myb_dom"/>
</dbReference>
<evidence type="ECO:0000256" key="1">
    <source>
        <dbReference type="ARBA" id="ARBA00004123"/>
    </source>
</evidence>